<comment type="similarity">
    <text evidence="2">Belongs to the major facilitator superfamily. Sugar transporter (TC 2.A.1.1) family.</text>
</comment>
<feature type="transmembrane region" description="Helical" evidence="6">
    <location>
        <begin position="76"/>
        <end position="100"/>
    </location>
</feature>
<comment type="subcellular location">
    <subcellularLocation>
        <location evidence="1">Membrane</location>
        <topology evidence="1">Multi-pass membrane protein</topology>
    </subcellularLocation>
</comment>
<protein>
    <submittedName>
        <fullName evidence="8">General substrate transporter</fullName>
    </submittedName>
</protein>
<dbReference type="AlphaFoldDB" id="A0A6A5YJP2"/>
<dbReference type="Proteomes" id="UP000799770">
    <property type="component" value="Unassembled WGS sequence"/>
</dbReference>
<reference evidence="8" key="1">
    <citation type="journal article" date="2020" name="Stud. Mycol.">
        <title>101 Dothideomycetes genomes: a test case for predicting lifestyles and emergence of pathogens.</title>
        <authorList>
            <person name="Haridas S."/>
            <person name="Albert R."/>
            <person name="Binder M."/>
            <person name="Bloem J."/>
            <person name="Labutti K."/>
            <person name="Salamov A."/>
            <person name="Andreopoulos B."/>
            <person name="Baker S."/>
            <person name="Barry K."/>
            <person name="Bills G."/>
            <person name="Bluhm B."/>
            <person name="Cannon C."/>
            <person name="Castanera R."/>
            <person name="Culley D."/>
            <person name="Daum C."/>
            <person name="Ezra D."/>
            <person name="Gonzalez J."/>
            <person name="Henrissat B."/>
            <person name="Kuo A."/>
            <person name="Liang C."/>
            <person name="Lipzen A."/>
            <person name="Lutzoni F."/>
            <person name="Magnuson J."/>
            <person name="Mondo S."/>
            <person name="Nolan M."/>
            <person name="Ohm R."/>
            <person name="Pangilinan J."/>
            <person name="Park H.-J."/>
            <person name="Ramirez L."/>
            <person name="Alfaro M."/>
            <person name="Sun H."/>
            <person name="Tritt A."/>
            <person name="Yoshinaga Y."/>
            <person name="Zwiers L.-H."/>
            <person name="Turgeon B."/>
            <person name="Goodwin S."/>
            <person name="Spatafora J."/>
            <person name="Crous P."/>
            <person name="Grigoriev I."/>
        </authorList>
    </citation>
    <scope>NUCLEOTIDE SEQUENCE</scope>
    <source>
        <strain evidence="8">CBS 627.86</strain>
    </source>
</reference>
<feature type="transmembrane region" description="Helical" evidence="6">
    <location>
        <begin position="460"/>
        <end position="478"/>
    </location>
</feature>
<gene>
    <name evidence="8" type="ORF">BDV96DRAFT_616855</name>
</gene>
<name>A0A6A5YJP2_9PLEO</name>
<keyword evidence="3 6" id="KW-0812">Transmembrane</keyword>
<keyword evidence="5 6" id="KW-0472">Membrane</keyword>
<feature type="transmembrane region" description="Helical" evidence="6">
    <location>
        <begin position="178"/>
        <end position="198"/>
    </location>
</feature>
<dbReference type="PROSITE" id="PS50850">
    <property type="entry name" value="MFS"/>
    <property type="match status" value="1"/>
</dbReference>
<feature type="domain" description="Major facilitator superfamily (MFS) profile" evidence="7">
    <location>
        <begin position="37"/>
        <end position="482"/>
    </location>
</feature>
<evidence type="ECO:0000256" key="5">
    <source>
        <dbReference type="ARBA" id="ARBA00023136"/>
    </source>
</evidence>
<evidence type="ECO:0000313" key="8">
    <source>
        <dbReference type="EMBL" id="KAF2107392.1"/>
    </source>
</evidence>
<evidence type="ECO:0000256" key="3">
    <source>
        <dbReference type="ARBA" id="ARBA00022692"/>
    </source>
</evidence>
<evidence type="ECO:0000256" key="6">
    <source>
        <dbReference type="SAM" id="Phobius"/>
    </source>
</evidence>
<dbReference type="Pfam" id="PF00083">
    <property type="entry name" value="Sugar_tr"/>
    <property type="match status" value="1"/>
</dbReference>
<feature type="transmembrane region" description="Helical" evidence="6">
    <location>
        <begin position="210"/>
        <end position="230"/>
    </location>
</feature>
<evidence type="ECO:0000256" key="2">
    <source>
        <dbReference type="ARBA" id="ARBA00010992"/>
    </source>
</evidence>
<accession>A0A6A5YJP2</accession>
<feature type="transmembrane region" description="Helical" evidence="6">
    <location>
        <begin position="331"/>
        <end position="353"/>
    </location>
</feature>
<sequence length="518" mass="57078">MAFIEEVPTNASVVACSNEDEMSLRKAVRQYSKFVGYAFAITTVVLLWGYDSVIVGSITAIPAFQKDFGEWYEDSWIIPSIWLSLWSAMGPVGQAFGAVTGGFLQDRIGRRLNLLVGGILVVISVFIVFFANKSPQLDARRGLFLAGKTIQGFATAVIKIQTLTYISENVPTSLRGSAMALFPTFTLLGQLIGAIVIFVVEDIETDRGYLIAMGTMWILCIAPFVLAFAMPESPPYLIRKKNYPAALKSLTRLFAPKNDPQDALDRLRASIEHEEKVAEHVTYMDCFTAANRRRTLIIIISNFLPPLFGLPLLSSSSYFLQQVGMDSSSSLLFLIVGIVLGLLANAASMWTLSHISRRKLTISTLLVAAGLWLAMAVSGFFRTSVTPWVTGALLCLIIIVCGVGVWPVSYAINCETSALRLRAKSNAIGGLAAYISAIVTNFVLPYFYNPDALDLGGKTGFLFTGLCLLGAVWMYFCVPEMKGRSVDEIDKMFEEGVRARGSRKWRFVREEESRMAER</sequence>
<feature type="transmembrane region" description="Helical" evidence="6">
    <location>
        <begin position="387"/>
        <end position="406"/>
    </location>
</feature>
<dbReference type="FunFam" id="1.20.1250.20:FF:000078">
    <property type="entry name" value="MFS maltose transporter, putative"/>
    <property type="match status" value="1"/>
</dbReference>
<dbReference type="OrthoDB" id="6612291at2759"/>
<proteinExistence type="inferred from homology"/>
<dbReference type="PANTHER" id="PTHR48022:SF41">
    <property type="entry name" value="MAJOR FACILITATOR SUPERFAMILY (MFS) PROFILE DOMAIN-CONTAINING PROTEIN"/>
    <property type="match status" value="1"/>
</dbReference>
<evidence type="ECO:0000259" key="7">
    <source>
        <dbReference type="PROSITE" id="PS50850"/>
    </source>
</evidence>
<dbReference type="InterPro" id="IPR036259">
    <property type="entry name" value="MFS_trans_sf"/>
</dbReference>
<dbReference type="GO" id="GO:0016020">
    <property type="term" value="C:membrane"/>
    <property type="evidence" value="ECO:0007669"/>
    <property type="project" value="UniProtKB-SubCell"/>
</dbReference>
<dbReference type="Gene3D" id="1.20.1250.20">
    <property type="entry name" value="MFS general substrate transporter like domains"/>
    <property type="match status" value="1"/>
</dbReference>
<dbReference type="PANTHER" id="PTHR48022">
    <property type="entry name" value="PLASTIDIC GLUCOSE TRANSPORTER 4"/>
    <property type="match status" value="1"/>
</dbReference>
<feature type="transmembrane region" description="Helical" evidence="6">
    <location>
        <begin position="296"/>
        <end position="319"/>
    </location>
</feature>
<feature type="transmembrane region" description="Helical" evidence="6">
    <location>
        <begin position="143"/>
        <end position="166"/>
    </location>
</feature>
<feature type="transmembrane region" description="Helical" evidence="6">
    <location>
        <begin position="427"/>
        <end position="448"/>
    </location>
</feature>
<dbReference type="SUPFAM" id="SSF103473">
    <property type="entry name" value="MFS general substrate transporter"/>
    <property type="match status" value="1"/>
</dbReference>
<keyword evidence="9" id="KW-1185">Reference proteome</keyword>
<organism evidence="8 9">
    <name type="scientific">Lophiotrema nucula</name>
    <dbReference type="NCBI Taxonomy" id="690887"/>
    <lineage>
        <taxon>Eukaryota</taxon>
        <taxon>Fungi</taxon>
        <taxon>Dikarya</taxon>
        <taxon>Ascomycota</taxon>
        <taxon>Pezizomycotina</taxon>
        <taxon>Dothideomycetes</taxon>
        <taxon>Pleosporomycetidae</taxon>
        <taxon>Pleosporales</taxon>
        <taxon>Lophiotremataceae</taxon>
        <taxon>Lophiotrema</taxon>
    </lineage>
</organism>
<evidence type="ECO:0000313" key="9">
    <source>
        <dbReference type="Proteomes" id="UP000799770"/>
    </source>
</evidence>
<feature type="transmembrane region" description="Helical" evidence="6">
    <location>
        <begin position="360"/>
        <end position="381"/>
    </location>
</feature>
<keyword evidence="4 6" id="KW-1133">Transmembrane helix</keyword>
<dbReference type="InterPro" id="IPR020846">
    <property type="entry name" value="MFS_dom"/>
</dbReference>
<dbReference type="InterPro" id="IPR050360">
    <property type="entry name" value="MFS_Sugar_Transporters"/>
</dbReference>
<dbReference type="GO" id="GO:0005351">
    <property type="term" value="F:carbohydrate:proton symporter activity"/>
    <property type="evidence" value="ECO:0007669"/>
    <property type="project" value="TreeGrafter"/>
</dbReference>
<feature type="transmembrane region" description="Helical" evidence="6">
    <location>
        <begin position="34"/>
        <end position="64"/>
    </location>
</feature>
<dbReference type="InterPro" id="IPR005828">
    <property type="entry name" value="MFS_sugar_transport-like"/>
</dbReference>
<evidence type="ECO:0000256" key="4">
    <source>
        <dbReference type="ARBA" id="ARBA00022989"/>
    </source>
</evidence>
<evidence type="ECO:0000256" key="1">
    <source>
        <dbReference type="ARBA" id="ARBA00004141"/>
    </source>
</evidence>
<feature type="transmembrane region" description="Helical" evidence="6">
    <location>
        <begin position="112"/>
        <end position="131"/>
    </location>
</feature>
<dbReference type="EMBL" id="ML977354">
    <property type="protein sequence ID" value="KAF2107392.1"/>
    <property type="molecule type" value="Genomic_DNA"/>
</dbReference>